<evidence type="ECO:0000256" key="12">
    <source>
        <dbReference type="SAM" id="Phobius"/>
    </source>
</evidence>
<keyword evidence="5 13" id="KW-0732">Signal</keyword>
<dbReference type="Pfam" id="PF03663">
    <property type="entry name" value="Glyco_hydro_76"/>
    <property type="match status" value="1"/>
</dbReference>
<dbReference type="RefSeq" id="XP_025533143.1">
    <property type="nucleotide sequence ID" value="XM_025675415.1"/>
</dbReference>
<feature type="chain" id="PRO_5035756737" description="Mannan endo-1,6-alpha-mannosidase" evidence="13">
    <location>
        <begin position="29"/>
        <end position="481"/>
    </location>
</feature>
<keyword evidence="12" id="KW-1133">Transmembrane helix</keyword>
<dbReference type="OrthoDB" id="4187847at2759"/>
<evidence type="ECO:0000256" key="8">
    <source>
        <dbReference type="ARBA" id="ARBA00023180"/>
    </source>
</evidence>
<evidence type="ECO:0000256" key="13">
    <source>
        <dbReference type="SAM" id="SignalP"/>
    </source>
</evidence>
<evidence type="ECO:0000256" key="1">
    <source>
        <dbReference type="ARBA" id="ARBA00001452"/>
    </source>
</evidence>
<proteinExistence type="inferred from homology"/>
<evidence type="ECO:0000256" key="7">
    <source>
        <dbReference type="ARBA" id="ARBA00023136"/>
    </source>
</evidence>
<dbReference type="PANTHER" id="PTHR12145:SF36">
    <property type="entry name" value="MANNAN ENDO-1,6-ALPHA-MANNOSIDASE DCW1"/>
    <property type="match status" value="1"/>
</dbReference>
<gene>
    <name evidence="14" type="ORF">BO86DRAFT_423746</name>
</gene>
<keyword evidence="8" id="KW-0325">Glycoprotein</keyword>
<dbReference type="GeneID" id="37179107"/>
<reference evidence="14 15" key="1">
    <citation type="submission" date="2018-02" db="EMBL/GenBank/DDBJ databases">
        <title>The genomes of Aspergillus section Nigri reveals drivers in fungal speciation.</title>
        <authorList>
            <consortium name="DOE Joint Genome Institute"/>
            <person name="Vesth T.C."/>
            <person name="Nybo J."/>
            <person name="Theobald S."/>
            <person name="Brandl J."/>
            <person name="Frisvad J.C."/>
            <person name="Nielsen K.F."/>
            <person name="Lyhne E.K."/>
            <person name="Kogle M.E."/>
            <person name="Kuo A."/>
            <person name="Riley R."/>
            <person name="Clum A."/>
            <person name="Nolan M."/>
            <person name="Lipzen A."/>
            <person name="Salamov A."/>
            <person name="Henrissat B."/>
            <person name="Wiebenga A."/>
            <person name="De vries R.P."/>
            <person name="Grigoriev I.V."/>
            <person name="Mortensen U.H."/>
            <person name="Andersen M.R."/>
            <person name="Baker S.E."/>
        </authorList>
    </citation>
    <scope>NUCLEOTIDE SEQUENCE [LARGE SCALE GENOMIC DNA]</scope>
    <source>
        <strain evidence="14 15">CBS 114.51</strain>
    </source>
</reference>
<dbReference type="Proteomes" id="UP000249497">
    <property type="component" value="Unassembled WGS sequence"/>
</dbReference>
<name>A0A8T8XII4_ASPJA</name>
<accession>A0A8T8XII4</accession>
<keyword evidence="7 12" id="KW-0472">Membrane</keyword>
<evidence type="ECO:0000256" key="11">
    <source>
        <dbReference type="SAM" id="MobiDB-lite"/>
    </source>
</evidence>
<evidence type="ECO:0000256" key="5">
    <source>
        <dbReference type="ARBA" id="ARBA00022729"/>
    </source>
</evidence>
<evidence type="ECO:0000256" key="9">
    <source>
        <dbReference type="ARBA" id="ARBA00023295"/>
    </source>
</evidence>
<dbReference type="PANTHER" id="PTHR12145">
    <property type="entry name" value="MANNAN ENDO-1,6-ALPHA-MANNOSIDASE DCW1"/>
    <property type="match status" value="1"/>
</dbReference>
<dbReference type="GO" id="GO:0008496">
    <property type="term" value="F:mannan endo-1,6-alpha-mannosidase activity"/>
    <property type="evidence" value="ECO:0007669"/>
    <property type="project" value="UniProtKB-UniRule"/>
</dbReference>
<evidence type="ECO:0000256" key="6">
    <source>
        <dbReference type="ARBA" id="ARBA00022801"/>
    </source>
</evidence>
<comment type="similarity">
    <text evidence="3 10">Belongs to the glycosyl hydrolase 76 family.</text>
</comment>
<keyword evidence="9 10" id="KW-0326">Glycosidase</keyword>
<organism evidence="14 15">
    <name type="scientific">Aspergillus japonicus CBS 114.51</name>
    <dbReference type="NCBI Taxonomy" id="1448312"/>
    <lineage>
        <taxon>Eukaryota</taxon>
        <taxon>Fungi</taxon>
        <taxon>Dikarya</taxon>
        <taxon>Ascomycota</taxon>
        <taxon>Pezizomycotina</taxon>
        <taxon>Eurotiomycetes</taxon>
        <taxon>Eurotiomycetidae</taxon>
        <taxon>Eurotiales</taxon>
        <taxon>Aspergillaceae</taxon>
        <taxon>Aspergillus</taxon>
        <taxon>Aspergillus subgen. Circumdati</taxon>
    </lineage>
</organism>
<dbReference type="SUPFAM" id="SSF48208">
    <property type="entry name" value="Six-hairpin glycosidases"/>
    <property type="match status" value="1"/>
</dbReference>
<dbReference type="PIRSF" id="PIRSF016302">
    <property type="entry name" value="Man_a_manosd"/>
    <property type="match status" value="1"/>
</dbReference>
<comment type="catalytic activity">
    <reaction evidence="1 10">
        <text>Random hydrolysis of (1-&gt;6)-alpha-D-mannosidic linkages in unbranched (1-&gt;6)-mannans.</text>
        <dbReference type="EC" id="3.2.1.101"/>
    </reaction>
</comment>
<evidence type="ECO:0000256" key="4">
    <source>
        <dbReference type="ARBA" id="ARBA00012350"/>
    </source>
</evidence>
<evidence type="ECO:0000313" key="15">
    <source>
        <dbReference type="Proteomes" id="UP000249497"/>
    </source>
</evidence>
<keyword evidence="15" id="KW-1185">Reference proteome</keyword>
<evidence type="ECO:0000256" key="3">
    <source>
        <dbReference type="ARBA" id="ARBA00009699"/>
    </source>
</evidence>
<dbReference type="InterPro" id="IPR014480">
    <property type="entry name" value="Mannan-1_6-alpha_mannosidase"/>
</dbReference>
<dbReference type="InterPro" id="IPR008928">
    <property type="entry name" value="6-hairpin_glycosidase_sf"/>
</dbReference>
<keyword evidence="12" id="KW-0812">Transmembrane</keyword>
<dbReference type="GO" id="GO:0009272">
    <property type="term" value="P:fungal-type cell wall biogenesis"/>
    <property type="evidence" value="ECO:0007669"/>
    <property type="project" value="TreeGrafter"/>
</dbReference>
<feature type="transmembrane region" description="Helical" evidence="12">
    <location>
        <begin position="441"/>
        <end position="461"/>
    </location>
</feature>
<dbReference type="EMBL" id="KZ824770">
    <property type="protein sequence ID" value="RAH87249.1"/>
    <property type="molecule type" value="Genomic_DNA"/>
</dbReference>
<evidence type="ECO:0000256" key="2">
    <source>
        <dbReference type="ARBA" id="ARBA00004308"/>
    </source>
</evidence>
<comment type="subcellular location">
    <subcellularLocation>
        <location evidence="2">Endomembrane system</location>
    </subcellularLocation>
</comment>
<sequence>MQGTHILNLVRILILRLMLTRPCLRASAIDLNIDDHASIKHVASQLASDLVSFYRGNHTGDVPGNLPDPYYWWEAGAFFGTLVNYWSYTGDDTYNAITTQAILHQAGEKRDFMPSNQTRTEGNDDQAFWAFTALQAAETNYPNPPDDQPSWLALAQAVFNQQAARWDPTRCGGGLKWQIYAFNRGYTYRNAISNGCFFNIAARLARYTGNSTYADWANKAWNWASGVGLIGPRFQVYDGTSEGNNCSDLNHVEWTYNNGVFLHGAAHMWNYTNGDETWRHRIMGLLEAQDIFLSDNATAQNVFYESACENWDTCQVDQFSFKAYLFRWMADTVKLAPFTHDLILGRLRPTAQAAAAHCVGGATGTYCGMQWTTGVYDGTTGVGQQMSALEAIQTLLVESVAGPLTHQTGGSSKGDGAAGTATSDKARDPSALRPITAADRVGAAALTGVVIALVVGTAFFMNEALMVSDCGFRSGFVWRDS</sequence>
<dbReference type="InterPro" id="IPR005198">
    <property type="entry name" value="Glyco_hydro_76"/>
</dbReference>
<evidence type="ECO:0000256" key="10">
    <source>
        <dbReference type="PIRNR" id="PIRNR016302"/>
    </source>
</evidence>
<feature type="region of interest" description="Disordered" evidence="11">
    <location>
        <begin position="405"/>
        <end position="431"/>
    </location>
</feature>
<feature type="signal peptide" evidence="13">
    <location>
        <begin position="1"/>
        <end position="28"/>
    </location>
</feature>
<keyword evidence="6 10" id="KW-0378">Hydrolase</keyword>
<dbReference type="EC" id="3.2.1.101" evidence="4 10"/>
<evidence type="ECO:0000313" key="14">
    <source>
        <dbReference type="EMBL" id="RAH87249.1"/>
    </source>
</evidence>
<dbReference type="GO" id="GO:0012505">
    <property type="term" value="C:endomembrane system"/>
    <property type="evidence" value="ECO:0007669"/>
    <property type="project" value="UniProtKB-SubCell"/>
</dbReference>
<dbReference type="Gene3D" id="1.50.10.20">
    <property type="match status" value="1"/>
</dbReference>
<dbReference type="AlphaFoldDB" id="A0A8T8XII4"/>
<dbReference type="GO" id="GO:0016052">
    <property type="term" value="P:carbohydrate catabolic process"/>
    <property type="evidence" value="ECO:0007669"/>
    <property type="project" value="InterPro"/>
</dbReference>
<protein>
    <recommendedName>
        <fullName evidence="4 10">Mannan endo-1,6-alpha-mannosidase</fullName>
        <ecNumber evidence="4 10">3.2.1.101</ecNumber>
    </recommendedName>
</protein>
<dbReference type="FunFam" id="1.50.10.20:FF:000006">
    <property type="entry name" value="Mannan endo-1,6-alpha-mannosidase"/>
    <property type="match status" value="1"/>
</dbReference>